<comment type="caution">
    <text evidence="10">The sequence shown here is derived from an EMBL/GenBank/DDBJ whole genome shotgun (WGS) entry which is preliminary data.</text>
</comment>
<evidence type="ECO:0000259" key="9">
    <source>
        <dbReference type="PROSITE" id="PS51510"/>
    </source>
</evidence>
<sequence>MPQLDSHSKILAEMLRQSPDIYYDLRQRRTKMGVGLARCIKAGMDSPHCKDVEGDFSLYAGDEESYETFSELFDQVISRLAKLDPGQRPYLSGPSSLSRELGSKRMDPSGRYVVSCQVRVARNFKGFRFPPAMDLNERVQVEKHVSTALRGMSPAIRGVYLPLTGSRSYFPQPGGMDPFEERALKVAGLFFGPSESESEISSGLCKNWPHSRGVFMSTDRATAVWVNHEDHVSVSNVQGGDDLQLVYRELQRVMGIFTDALRRSMPVSDQQAVAFAQSARLGYLTSAPMHTGAALKASVVIQLPELGKMEASEDTEGPWVEWASSQHVKVEKKKDHRGKTVPSVYELWSTDRFDTSDADILNTVIEVASKLVEAELLLLESGESGVRRVGIFETAKLEVAQPQAMLASAAPQLPDAGEVTSGLAHSVNSEVAQDFVDTLITSNIGVAQEQALIEEERRTRARPASCEKLVDGSLEEASLMAKLCGSDVAVGSDFEVEHISEVVRDMADFREDAYNKLLQAAGNGSLHSLVAAFQASAKSARQNAGELLLQAADNGQPQEAFKEVKAETKQASAKSARQNAGELLLQAADNGELEQ</sequence>
<dbReference type="Gene3D" id="3.30.590.10">
    <property type="entry name" value="Glutamine synthetase/guanido kinase, catalytic domain"/>
    <property type="match status" value="1"/>
</dbReference>
<keyword evidence="3 7" id="KW-0547">Nucleotide-binding</keyword>
<evidence type="ECO:0000256" key="7">
    <source>
        <dbReference type="PROSITE-ProRule" id="PRU00843"/>
    </source>
</evidence>
<keyword evidence="4 7" id="KW-0418">Kinase</keyword>
<dbReference type="GO" id="GO:0004111">
    <property type="term" value="F:creatine kinase activity"/>
    <property type="evidence" value="ECO:0007669"/>
    <property type="project" value="InterPro"/>
</dbReference>
<dbReference type="InterPro" id="IPR014746">
    <property type="entry name" value="Gln_synth/guanido_kin_cat_dom"/>
</dbReference>
<evidence type="ECO:0000259" key="8">
    <source>
        <dbReference type="PROSITE" id="PS51509"/>
    </source>
</evidence>
<dbReference type="PROSITE" id="PS51510">
    <property type="entry name" value="PHOSPHAGEN_KINASE_C"/>
    <property type="match status" value="1"/>
</dbReference>
<dbReference type="GO" id="GO:0005615">
    <property type="term" value="C:extracellular space"/>
    <property type="evidence" value="ECO:0007669"/>
    <property type="project" value="TreeGrafter"/>
</dbReference>
<dbReference type="InterPro" id="IPR036802">
    <property type="entry name" value="ATP-guanido_PTrfase_N_sf"/>
</dbReference>
<dbReference type="SUPFAM" id="SSF48034">
    <property type="entry name" value="Guanido kinase N-terminal domain"/>
    <property type="match status" value="1"/>
</dbReference>
<name>A0A813IJ75_POLGL</name>
<dbReference type="GO" id="GO:0046314">
    <property type="term" value="P:phosphocreatine biosynthetic process"/>
    <property type="evidence" value="ECO:0007669"/>
    <property type="project" value="InterPro"/>
</dbReference>
<proteinExistence type="inferred from homology"/>
<dbReference type="PANTHER" id="PTHR11547">
    <property type="entry name" value="ARGININE OR CREATINE KINASE"/>
    <property type="match status" value="1"/>
</dbReference>
<feature type="domain" description="Phosphagen kinase C-terminal" evidence="9">
    <location>
        <begin position="112"/>
        <end position="378"/>
    </location>
</feature>
<dbReference type="InterPro" id="IPR022414">
    <property type="entry name" value="ATP-guanido_PTrfase_cat"/>
</dbReference>
<feature type="binding site" evidence="7">
    <location>
        <begin position="296"/>
        <end position="300"/>
    </location>
    <ligand>
        <name>ATP</name>
        <dbReference type="ChEBI" id="CHEBI:30616"/>
    </ligand>
</feature>
<feature type="domain" description="Phosphagen kinase N-terminal" evidence="8">
    <location>
        <begin position="1"/>
        <end position="82"/>
    </location>
</feature>
<keyword evidence="2 7" id="KW-0808">Transferase</keyword>
<dbReference type="GO" id="GO:0005524">
    <property type="term" value="F:ATP binding"/>
    <property type="evidence" value="ECO:0007669"/>
    <property type="project" value="UniProtKB-UniRule"/>
</dbReference>
<feature type="non-terminal residue" evidence="10">
    <location>
        <position position="1"/>
    </location>
</feature>
<evidence type="ECO:0000256" key="3">
    <source>
        <dbReference type="ARBA" id="ARBA00022741"/>
    </source>
</evidence>
<dbReference type="InterPro" id="IPR022413">
    <property type="entry name" value="ATP-guanido_PTrfase_N"/>
</dbReference>
<comment type="caution">
    <text evidence="7">Lacks conserved residue(s) required for the propagation of feature annotation.</text>
</comment>
<evidence type="ECO:0000256" key="6">
    <source>
        <dbReference type="PROSITE-ProRule" id="PRU00842"/>
    </source>
</evidence>
<comment type="similarity">
    <text evidence="1 6">Belongs to the ATP:guanido phosphotransferase family.</text>
</comment>
<dbReference type="Gene3D" id="1.10.135.10">
    <property type="entry name" value="ATP:guanido phosphotransferase, N-terminal domain"/>
    <property type="match status" value="1"/>
</dbReference>
<dbReference type="PROSITE" id="PS51509">
    <property type="entry name" value="PHOSPHAGEN_KINASE_N"/>
    <property type="match status" value="1"/>
</dbReference>
<evidence type="ECO:0000256" key="5">
    <source>
        <dbReference type="ARBA" id="ARBA00022840"/>
    </source>
</evidence>
<evidence type="ECO:0000313" key="10">
    <source>
        <dbReference type="EMBL" id="CAE8651202.1"/>
    </source>
</evidence>
<dbReference type="InterPro" id="IPR000749">
    <property type="entry name" value="ATP-guanido_PTrfase"/>
</dbReference>
<evidence type="ECO:0000256" key="2">
    <source>
        <dbReference type="ARBA" id="ARBA00022679"/>
    </source>
</evidence>
<dbReference type="Pfam" id="PF00217">
    <property type="entry name" value="ATP-gua_Ptrans"/>
    <property type="match status" value="1"/>
</dbReference>
<protein>
    <submittedName>
        <fullName evidence="10">Uncharacterized protein</fullName>
    </submittedName>
</protein>
<dbReference type="Pfam" id="PF02807">
    <property type="entry name" value="ATP-gua_PtransN"/>
    <property type="match status" value="1"/>
</dbReference>
<feature type="binding site" evidence="7">
    <location>
        <begin position="331"/>
        <end position="336"/>
    </location>
    <ligand>
        <name>ATP</name>
        <dbReference type="ChEBI" id="CHEBI:30616"/>
    </ligand>
</feature>
<evidence type="ECO:0000256" key="4">
    <source>
        <dbReference type="ARBA" id="ARBA00022777"/>
    </source>
</evidence>
<dbReference type="AlphaFoldDB" id="A0A813IJ75"/>
<gene>
    <name evidence="10" type="ORF">PGLA2088_LOCUS8931</name>
</gene>
<reference evidence="10" key="1">
    <citation type="submission" date="2021-02" db="EMBL/GenBank/DDBJ databases">
        <authorList>
            <person name="Dougan E. K."/>
            <person name="Rhodes N."/>
            <person name="Thang M."/>
            <person name="Chan C."/>
        </authorList>
    </citation>
    <scope>NUCLEOTIDE SEQUENCE</scope>
</reference>
<organism evidence="10 11">
    <name type="scientific">Polarella glacialis</name>
    <name type="common">Dinoflagellate</name>
    <dbReference type="NCBI Taxonomy" id="89957"/>
    <lineage>
        <taxon>Eukaryota</taxon>
        <taxon>Sar</taxon>
        <taxon>Alveolata</taxon>
        <taxon>Dinophyceae</taxon>
        <taxon>Suessiales</taxon>
        <taxon>Suessiaceae</taxon>
        <taxon>Polarella</taxon>
    </lineage>
</organism>
<keyword evidence="5 7" id="KW-0067">ATP-binding</keyword>
<dbReference type="Proteomes" id="UP000626109">
    <property type="component" value="Unassembled WGS sequence"/>
</dbReference>
<dbReference type="SUPFAM" id="SSF55931">
    <property type="entry name" value="Glutamine synthetase/guanido kinase"/>
    <property type="match status" value="1"/>
</dbReference>
<evidence type="ECO:0000256" key="1">
    <source>
        <dbReference type="ARBA" id="ARBA00006798"/>
    </source>
</evidence>
<evidence type="ECO:0000313" key="11">
    <source>
        <dbReference type="Proteomes" id="UP000626109"/>
    </source>
</evidence>
<accession>A0A813IJ75</accession>
<dbReference type="PANTHER" id="PTHR11547:SF38">
    <property type="entry name" value="ARGININE KINASE 1-RELATED"/>
    <property type="match status" value="1"/>
</dbReference>
<dbReference type="EMBL" id="CAJNNW010009723">
    <property type="protein sequence ID" value="CAE8651202.1"/>
    <property type="molecule type" value="Genomic_DNA"/>
</dbReference>
<feature type="binding site" evidence="7">
    <location>
        <begin position="115"/>
        <end position="119"/>
    </location>
    <ligand>
        <name>ATP</name>
        <dbReference type="ChEBI" id="CHEBI:30616"/>
    </ligand>
</feature>